<dbReference type="Pfam" id="PF09325">
    <property type="entry name" value="Vps5"/>
    <property type="match status" value="1"/>
</dbReference>
<reference evidence="3" key="1">
    <citation type="submission" date="2021-01" db="EMBL/GenBank/DDBJ databases">
        <authorList>
            <person name="Corre E."/>
            <person name="Pelletier E."/>
            <person name="Niang G."/>
            <person name="Scheremetjew M."/>
            <person name="Finn R."/>
            <person name="Kale V."/>
            <person name="Holt S."/>
            <person name="Cochrane G."/>
            <person name="Meng A."/>
            <person name="Brown T."/>
            <person name="Cohen L."/>
        </authorList>
    </citation>
    <scope>NUCLEOTIDE SEQUENCE</scope>
    <source>
        <strain evidence="3">RCC1871</strain>
    </source>
</reference>
<dbReference type="AlphaFoldDB" id="A0A7S3FRZ6"/>
<dbReference type="InterPro" id="IPR036871">
    <property type="entry name" value="PX_dom_sf"/>
</dbReference>
<feature type="region of interest" description="Disordered" evidence="1">
    <location>
        <begin position="1"/>
        <end position="35"/>
    </location>
</feature>
<sequence>MAAPPPPYDSVVIDGQNAGDDVPSPDMMVTSPGSGGSAGDLKVKVYDPVKQGEGISAYVSYRVSTETSLPQYAQGEVEVIRRFRDFAWLSKKLGEKNPGVIVPPLPEKDVIQKYSMGTDFIERRCHALNVFVNRLCAHPVLKFSSELQFFLEAAETAWQAEVAAANQDKGVVKKGLFGAKKFFKGVASTTTSLITGKSADENEDPEYAKVKTYMQALETHMGEVYAHSDKLATRQRKLFKAAQTFGETLSKLSEKEDEASPATEEFVKVADKLCQDDTVEPAMTKLDLEFVEPMKEYSRHVKSVRTVMADRSTALQRLHDKKQSVESKKNALAKLRATPGAKEEKLSDAEQRLNESSRKLDEANDRYDLIKERMKTEMSAYHSQRKQDVLATLEGFAQQQAALAEEQAKQWKALVASLTAGA</sequence>
<dbReference type="InterPro" id="IPR001683">
    <property type="entry name" value="PX_dom"/>
</dbReference>
<dbReference type="InterPro" id="IPR015404">
    <property type="entry name" value="Vps5_C"/>
</dbReference>
<dbReference type="Gene3D" id="3.30.1520.10">
    <property type="entry name" value="Phox-like domain"/>
    <property type="match status" value="1"/>
</dbReference>
<dbReference type="PANTHER" id="PTHR10555">
    <property type="entry name" value="SORTING NEXIN"/>
    <property type="match status" value="1"/>
</dbReference>
<protein>
    <recommendedName>
        <fullName evidence="2">PX domain-containing protein</fullName>
    </recommendedName>
</protein>
<dbReference type="EMBL" id="HBHZ01009617">
    <property type="protein sequence ID" value="CAE0194292.1"/>
    <property type="molecule type" value="Transcribed_RNA"/>
</dbReference>
<name>A0A7S3FRZ6_9CHLO</name>
<organism evidence="3">
    <name type="scientific">Chloropicon roscoffensis</name>
    <dbReference type="NCBI Taxonomy" id="1461544"/>
    <lineage>
        <taxon>Eukaryota</taxon>
        <taxon>Viridiplantae</taxon>
        <taxon>Chlorophyta</taxon>
        <taxon>Chloropicophyceae</taxon>
        <taxon>Chloropicales</taxon>
        <taxon>Chloropicaceae</taxon>
        <taxon>Chloropicon</taxon>
    </lineage>
</organism>
<dbReference type="SUPFAM" id="SSF103657">
    <property type="entry name" value="BAR/IMD domain-like"/>
    <property type="match status" value="1"/>
</dbReference>
<evidence type="ECO:0000313" key="3">
    <source>
        <dbReference type="EMBL" id="CAE0194292.1"/>
    </source>
</evidence>
<feature type="region of interest" description="Disordered" evidence="1">
    <location>
        <begin position="338"/>
        <end position="360"/>
    </location>
</feature>
<dbReference type="PANTHER" id="PTHR10555:SF170">
    <property type="entry name" value="FI18122P1"/>
    <property type="match status" value="1"/>
</dbReference>
<proteinExistence type="predicted"/>
<dbReference type="InterPro" id="IPR027267">
    <property type="entry name" value="AH/BAR_dom_sf"/>
</dbReference>
<feature type="compositionally biased region" description="Basic and acidic residues" evidence="1">
    <location>
        <begin position="341"/>
        <end position="360"/>
    </location>
</feature>
<dbReference type="SMART" id="SM00312">
    <property type="entry name" value="PX"/>
    <property type="match status" value="1"/>
</dbReference>
<evidence type="ECO:0000256" key="1">
    <source>
        <dbReference type="SAM" id="MobiDB-lite"/>
    </source>
</evidence>
<gene>
    <name evidence="3" type="ORF">CROS1456_LOCUS7383</name>
</gene>
<dbReference type="PROSITE" id="PS50195">
    <property type="entry name" value="PX"/>
    <property type="match status" value="1"/>
</dbReference>
<dbReference type="GO" id="GO:0035091">
    <property type="term" value="F:phosphatidylinositol binding"/>
    <property type="evidence" value="ECO:0007669"/>
    <property type="project" value="InterPro"/>
</dbReference>
<dbReference type="Gene3D" id="1.20.1270.60">
    <property type="entry name" value="Arfaptin homology (AH) domain/BAR domain"/>
    <property type="match status" value="1"/>
</dbReference>
<dbReference type="SUPFAM" id="SSF64268">
    <property type="entry name" value="PX domain"/>
    <property type="match status" value="1"/>
</dbReference>
<evidence type="ECO:0000259" key="2">
    <source>
        <dbReference type="PROSITE" id="PS50195"/>
    </source>
</evidence>
<feature type="domain" description="PX" evidence="2">
    <location>
        <begin position="39"/>
        <end position="157"/>
    </location>
</feature>
<accession>A0A7S3FRZ6</accession>
<dbReference type="Pfam" id="PF00787">
    <property type="entry name" value="PX"/>
    <property type="match status" value="1"/>
</dbReference>
<dbReference type="GO" id="GO:0005768">
    <property type="term" value="C:endosome"/>
    <property type="evidence" value="ECO:0007669"/>
    <property type="project" value="TreeGrafter"/>
</dbReference>
<dbReference type="CDD" id="cd07596">
    <property type="entry name" value="BAR_SNX"/>
    <property type="match status" value="1"/>
</dbReference>
<dbReference type="CDD" id="cd06859">
    <property type="entry name" value="PX_SNX1_2_like"/>
    <property type="match status" value="1"/>
</dbReference>